<dbReference type="Proteomes" id="UP001168877">
    <property type="component" value="Unassembled WGS sequence"/>
</dbReference>
<feature type="compositionally biased region" description="Polar residues" evidence="1">
    <location>
        <begin position="179"/>
        <end position="190"/>
    </location>
</feature>
<name>A0AA39SRE2_ACESA</name>
<reference evidence="2" key="2">
    <citation type="submission" date="2023-06" db="EMBL/GenBank/DDBJ databases">
        <authorList>
            <person name="Swenson N.G."/>
            <person name="Wegrzyn J.L."/>
            <person name="Mcevoy S.L."/>
        </authorList>
    </citation>
    <scope>NUCLEOTIDE SEQUENCE</scope>
    <source>
        <strain evidence="2">NS2018</strain>
        <tissue evidence="2">Leaf</tissue>
    </source>
</reference>
<sequence>MKKLYRKGTVHPSPPIISDHLSFLPAAILTLAAALSTEDREVLAYLISCSSVNDFHDYRKNTTHRQKTVSFAKTRTIGGGSGSSNNDHPPVFNCDCFRCYMSYWVRWDNSPNRQLIHEIIDAFEEDQLVRNSSNNKKTKNNKKDKKKRGGGGGVNDNSGELKRTSTTDHHQLSHELTESVLSAENNTNSGVGDVDDEEVNTDKGPVRSFVSFIGEKIWGVWG</sequence>
<reference evidence="2" key="1">
    <citation type="journal article" date="2022" name="Plant J.">
        <title>Strategies of tolerance reflected in two North American maple genomes.</title>
        <authorList>
            <person name="McEvoy S.L."/>
            <person name="Sezen U.U."/>
            <person name="Trouern-Trend A."/>
            <person name="McMahon S.M."/>
            <person name="Schaberg P.G."/>
            <person name="Yang J."/>
            <person name="Wegrzyn J.L."/>
            <person name="Swenson N.G."/>
        </authorList>
    </citation>
    <scope>NUCLEOTIDE SEQUENCE</scope>
    <source>
        <strain evidence="2">NS2018</strain>
    </source>
</reference>
<gene>
    <name evidence="2" type="ORF">LWI29_008059</name>
</gene>
<protein>
    <submittedName>
        <fullName evidence="2">Uncharacterized protein</fullName>
    </submittedName>
</protein>
<comment type="caution">
    <text evidence="2">The sequence shown here is derived from an EMBL/GenBank/DDBJ whole genome shotgun (WGS) entry which is preliminary data.</text>
</comment>
<accession>A0AA39SRE2</accession>
<evidence type="ECO:0000313" key="3">
    <source>
        <dbReference type="Proteomes" id="UP001168877"/>
    </source>
</evidence>
<feature type="compositionally biased region" description="Basic residues" evidence="1">
    <location>
        <begin position="136"/>
        <end position="149"/>
    </location>
</feature>
<proteinExistence type="predicted"/>
<evidence type="ECO:0000256" key="1">
    <source>
        <dbReference type="SAM" id="MobiDB-lite"/>
    </source>
</evidence>
<dbReference type="PANTHER" id="PTHR31903">
    <property type="entry name" value="F12F1.11-RELATED"/>
    <property type="match status" value="1"/>
</dbReference>
<dbReference type="AlphaFoldDB" id="A0AA39SRE2"/>
<evidence type="ECO:0000313" key="2">
    <source>
        <dbReference type="EMBL" id="KAK0595583.1"/>
    </source>
</evidence>
<organism evidence="2 3">
    <name type="scientific">Acer saccharum</name>
    <name type="common">Sugar maple</name>
    <dbReference type="NCBI Taxonomy" id="4024"/>
    <lineage>
        <taxon>Eukaryota</taxon>
        <taxon>Viridiplantae</taxon>
        <taxon>Streptophyta</taxon>
        <taxon>Embryophyta</taxon>
        <taxon>Tracheophyta</taxon>
        <taxon>Spermatophyta</taxon>
        <taxon>Magnoliopsida</taxon>
        <taxon>eudicotyledons</taxon>
        <taxon>Gunneridae</taxon>
        <taxon>Pentapetalae</taxon>
        <taxon>rosids</taxon>
        <taxon>malvids</taxon>
        <taxon>Sapindales</taxon>
        <taxon>Sapindaceae</taxon>
        <taxon>Hippocastanoideae</taxon>
        <taxon>Acereae</taxon>
        <taxon>Acer</taxon>
    </lineage>
</organism>
<feature type="compositionally biased region" description="Basic and acidic residues" evidence="1">
    <location>
        <begin position="159"/>
        <end position="177"/>
    </location>
</feature>
<keyword evidence="3" id="KW-1185">Reference proteome</keyword>
<dbReference type="EMBL" id="JAUESC010000004">
    <property type="protein sequence ID" value="KAK0595583.1"/>
    <property type="molecule type" value="Genomic_DNA"/>
</dbReference>
<feature type="region of interest" description="Disordered" evidence="1">
    <location>
        <begin position="131"/>
        <end position="202"/>
    </location>
</feature>
<dbReference type="PANTHER" id="PTHR31903:SF6">
    <property type="entry name" value="F12F1.11-RELATED"/>
    <property type="match status" value="1"/>
</dbReference>